<evidence type="ECO:0000256" key="16">
    <source>
        <dbReference type="SAM" id="Phobius"/>
    </source>
</evidence>
<protein>
    <recommendedName>
        <fullName evidence="5">Oxygen sensor histidine kinase NreB</fullName>
        <ecNumber evidence="4">2.7.13.3</ecNumber>
    </recommendedName>
    <alternativeName>
        <fullName evidence="15">Nitrogen regulation protein B</fullName>
    </alternativeName>
</protein>
<dbReference type="GO" id="GO:0051539">
    <property type="term" value="F:4 iron, 4 sulfur cluster binding"/>
    <property type="evidence" value="ECO:0007669"/>
    <property type="project" value="UniProtKB-KW"/>
</dbReference>
<evidence type="ECO:0000256" key="3">
    <source>
        <dbReference type="ARBA" id="ARBA00004496"/>
    </source>
</evidence>
<dbReference type="InterPro" id="IPR005467">
    <property type="entry name" value="His_kinase_dom"/>
</dbReference>
<evidence type="ECO:0000256" key="11">
    <source>
        <dbReference type="ARBA" id="ARBA00023004"/>
    </source>
</evidence>
<evidence type="ECO:0000256" key="7">
    <source>
        <dbReference type="ARBA" id="ARBA00022490"/>
    </source>
</evidence>
<evidence type="ECO:0000256" key="9">
    <source>
        <dbReference type="ARBA" id="ARBA00022723"/>
    </source>
</evidence>
<comment type="catalytic activity">
    <reaction evidence="1">
        <text>ATP + protein L-histidine = ADP + protein N-phospho-L-histidine.</text>
        <dbReference type="EC" id="2.7.13.3"/>
    </reaction>
</comment>
<dbReference type="CDD" id="cd16917">
    <property type="entry name" value="HATPase_UhpB-NarQ-NarX-like"/>
    <property type="match status" value="1"/>
</dbReference>
<evidence type="ECO:0000313" key="19">
    <source>
        <dbReference type="Proteomes" id="UP000310477"/>
    </source>
</evidence>
<comment type="caution">
    <text evidence="18">The sequence shown here is derived from an EMBL/GenBank/DDBJ whole genome shotgun (WGS) entry which is preliminary data.</text>
</comment>
<keyword evidence="10" id="KW-0418">Kinase</keyword>
<dbReference type="EC" id="2.7.13.3" evidence="4"/>
<keyword evidence="16" id="KW-0812">Transmembrane</keyword>
<dbReference type="GO" id="GO:0046872">
    <property type="term" value="F:metal ion binding"/>
    <property type="evidence" value="ECO:0007669"/>
    <property type="project" value="UniProtKB-KW"/>
</dbReference>
<dbReference type="PROSITE" id="PS50109">
    <property type="entry name" value="HIS_KIN"/>
    <property type="match status" value="1"/>
</dbReference>
<keyword evidence="11" id="KW-0408">Iron</keyword>
<dbReference type="InterPro" id="IPR011712">
    <property type="entry name" value="Sig_transdc_His_kin_sub3_dim/P"/>
</dbReference>
<dbReference type="Gene3D" id="1.20.5.1930">
    <property type="match status" value="1"/>
</dbReference>
<dbReference type="SUPFAM" id="SSF55874">
    <property type="entry name" value="ATPase domain of HSP90 chaperone/DNA topoisomerase II/histidine kinase"/>
    <property type="match status" value="1"/>
</dbReference>
<keyword evidence="6" id="KW-0004">4Fe-4S</keyword>
<evidence type="ECO:0000256" key="10">
    <source>
        <dbReference type="ARBA" id="ARBA00022777"/>
    </source>
</evidence>
<dbReference type="InterPro" id="IPR050482">
    <property type="entry name" value="Sensor_HK_TwoCompSys"/>
</dbReference>
<evidence type="ECO:0000256" key="4">
    <source>
        <dbReference type="ARBA" id="ARBA00012438"/>
    </source>
</evidence>
<evidence type="ECO:0000256" key="8">
    <source>
        <dbReference type="ARBA" id="ARBA00022679"/>
    </source>
</evidence>
<evidence type="ECO:0000256" key="15">
    <source>
        <dbReference type="ARBA" id="ARBA00030800"/>
    </source>
</evidence>
<dbReference type="OrthoDB" id="5401121at2"/>
<evidence type="ECO:0000256" key="12">
    <source>
        <dbReference type="ARBA" id="ARBA00023012"/>
    </source>
</evidence>
<dbReference type="SMART" id="SM00387">
    <property type="entry name" value="HATPase_c"/>
    <property type="match status" value="1"/>
</dbReference>
<comment type="function">
    <text evidence="14">Member of the two-component regulatory system NreB/NreC involved in the control of dissimilatory nitrate/nitrite reduction in response to oxygen. NreB functions as a direct oxygen sensor histidine kinase which is autophosphorylated, in the absence of oxygen, probably at the conserved histidine residue, and transfers its phosphate group probably to a conserved aspartate residue of NreC. NreB/NreC activates the expression of the nitrate (narGHJI) and nitrite (nir) reductase operons, as well as the putative nitrate transporter gene narT.</text>
</comment>
<keyword evidence="13" id="KW-0411">Iron-sulfur</keyword>
<proteinExistence type="predicted"/>
<dbReference type="InterPro" id="IPR003594">
    <property type="entry name" value="HATPase_dom"/>
</dbReference>
<feature type="domain" description="Histidine kinase" evidence="17">
    <location>
        <begin position="69"/>
        <end position="263"/>
    </location>
</feature>
<evidence type="ECO:0000256" key="5">
    <source>
        <dbReference type="ARBA" id="ARBA00017322"/>
    </source>
</evidence>
<keyword evidence="16" id="KW-1133">Transmembrane helix</keyword>
<dbReference type="PRINTS" id="PR00344">
    <property type="entry name" value="BCTRLSENSOR"/>
</dbReference>
<sequence>MQLTSAEIIVIIALTTIVFLLAPLFLLIYVKTSNNRKRRDLEEKHTMQLKFDAELLKTQIEVQEQTMQTIASDLHDNIGQLLSLTALTLSSINLNEPERLEKKVSQSLSLVNNSIKELRDLAKLIHGERILQTGLGNAIKQELDRLQKTGYYKLKVNNELINVNISSPKKDLIILRLLQEIINNVIKHSKATQLEFNMNIADEKVYLTIKDNGIGFDIENVKTKTDGMGLSSIFKRVALINGTIEINSTPIEGTIISLAIPYP</sequence>
<evidence type="ECO:0000256" key="1">
    <source>
        <dbReference type="ARBA" id="ARBA00000085"/>
    </source>
</evidence>
<evidence type="ECO:0000256" key="6">
    <source>
        <dbReference type="ARBA" id="ARBA00022485"/>
    </source>
</evidence>
<feature type="transmembrane region" description="Helical" evidence="16">
    <location>
        <begin position="6"/>
        <end position="30"/>
    </location>
</feature>
<evidence type="ECO:0000256" key="2">
    <source>
        <dbReference type="ARBA" id="ARBA00001966"/>
    </source>
</evidence>
<dbReference type="InterPro" id="IPR004358">
    <property type="entry name" value="Sig_transdc_His_kin-like_C"/>
</dbReference>
<dbReference type="EMBL" id="SWBO01000001">
    <property type="protein sequence ID" value="TKC03332.1"/>
    <property type="molecule type" value="Genomic_DNA"/>
</dbReference>
<keyword evidence="16" id="KW-0472">Membrane</keyword>
<keyword evidence="19" id="KW-1185">Reference proteome</keyword>
<keyword evidence="8" id="KW-0808">Transferase</keyword>
<keyword evidence="9" id="KW-0479">Metal-binding</keyword>
<evidence type="ECO:0000256" key="13">
    <source>
        <dbReference type="ARBA" id="ARBA00023014"/>
    </source>
</evidence>
<dbReference type="Pfam" id="PF07730">
    <property type="entry name" value="HisKA_3"/>
    <property type="match status" value="1"/>
</dbReference>
<dbReference type="GO" id="GO:0046983">
    <property type="term" value="F:protein dimerization activity"/>
    <property type="evidence" value="ECO:0007669"/>
    <property type="project" value="InterPro"/>
</dbReference>
<reference evidence="18 19" key="1">
    <citation type="submission" date="2019-04" db="EMBL/GenBank/DDBJ databases">
        <title>Pedobacter sp. AR-2-6 sp. nov., isolated from Arctic soil.</title>
        <authorList>
            <person name="Dahal R.H."/>
            <person name="Kim D.-U."/>
        </authorList>
    </citation>
    <scope>NUCLEOTIDE SEQUENCE [LARGE SCALE GENOMIC DNA]</scope>
    <source>
        <strain evidence="18 19">AR-2-6</strain>
    </source>
</reference>
<evidence type="ECO:0000313" key="18">
    <source>
        <dbReference type="EMBL" id="TKC03332.1"/>
    </source>
</evidence>
<keyword evidence="7" id="KW-0963">Cytoplasm</keyword>
<dbReference type="Proteomes" id="UP000310477">
    <property type="component" value="Unassembled WGS sequence"/>
</dbReference>
<accession>A0A4U1CBN9</accession>
<keyword evidence="12" id="KW-0902">Two-component regulatory system</keyword>
<dbReference type="RefSeq" id="WP_136873841.1">
    <property type="nucleotide sequence ID" value="NZ_SWBO01000001.1"/>
</dbReference>
<dbReference type="AlphaFoldDB" id="A0A4U1CBN9"/>
<comment type="subcellular location">
    <subcellularLocation>
        <location evidence="3">Cytoplasm</location>
    </subcellularLocation>
</comment>
<name>A0A4U1CBN9_9SPHI</name>
<organism evidence="18 19">
    <name type="scientific">Pedobacter cryotolerans</name>
    <dbReference type="NCBI Taxonomy" id="2571270"/>
    <lineage>
        <taxon>Bacteria</taxon>
        <taxon>Pseudomonadati</taxon>
        <taxon>Bacteroidota</taxon>
        <taxon>Sphingobacteriia</taxon>
        <taxon>Sphingobacteriales</taxon>
        <taxon>Sphingobacteriaceae</taxon>
        <taxon>Pedobacter</taxon>
    </lineage>
</organism>
<dbReference type="GO" id="GO:0005737">
    <property type="term" value="C:cytoplasm"/>
    <property type="evidence" value="ECO:0007669"/>
    <property type="project" value="UniProtKB-SubCell"/>
</dbReference>
<dbReference type="InterPro" id="IPR036890">
    <property type="entry name" value="HATPase_C_sf"/>
</dbReference>
<dbReference type="PANTHER" id="PTHR24421">
    <property type="entry name" value="NITRATE/NITRITE SENSOR PROTEIN NARX-RELATED"/>
    <property type="match status" value="1"/>
</dbReference>
<evidence type="ECO:0000259" key="17">
    <source>
        <dbReference type="PROSITE" id="PS50109"/>
    </source>
</evidence>
<evidence type="ECO:0000256" key="14">
    <source>
        <dbReference type="ARBA" id="ARBA00024827"/>
    </source>
</evidence>
<dbReference type="GO" id="GO:0016020">
    <property type="term" value="C:membrane"/>
    <property type="evidence" value="ECO:0007669"/>
    <property type="project" value="InterPro"/>
</dbReference>
<dbReference type="Pfam" id="PF02518">
    <property type="entry name" value="HATPase_c"/>
    <property type="match status" value="1"/>
</dbReference>
<dbReference type="GO" id="GO:0000155">
    <property type="term" value="F:phosphorelay sensor kinase activity"/>
    <property type="evidence" value="ECO:0007669"/>
    <property type="project" value="InterPro"/>
</dbReference>
<comment type="cofactor">
    <cofactor evidence="2">
        <name>[4Fe-4S] cluster</name>
        <dbReference type="ChEBI" id="CHEBI:49883"/>
    </cofactor>
</comment>
<dbReference type="Gene3D" id="3.30.565.10">
    <property type="entry name" value="Histidine kinase-like ATPase, C-terminal domain"/>
    <property type="match status" value="1"/>
</dbReference>
<gene>
    <name evidence="18" type="ORF">FA045_01835</name>
</gene>